<keyword evidence="2" id="KW-0472">Membrane</keyword>
<geneLocation type="mitochondrion" evidence="4"/>
<dbReference type="InterPro" id="IPR004860">
    <property type="entry name" value="LAGLIDADG_dom"/>
</dbReference>
<dbReference type="InterPro" id="IPR027434">
    <property type="entry name" value="Homing_endonucl"/>
</dbReference>
<protein>
    <recommendedName>
        <fullName evidence="3">Homing endonuclease LAGLIDADG domain-containing protein</fullName>
    </recommendedName>
</protein>
<feature type="transmembrane region" description="Helical" evidence="2">
    <location>
        <begin position="165"/>
        <end position="188"/>
    </location>
</feature>
<reference evidence="4" key="1">
    <citation type="journal article" date="2020" name="Front. Microbiol.">
        <title>Characterization of Two Mitochondrial Genomes and Gene Expression Analysis Reveal Clues for Variations, Evolution, and Large-Sclerotium Formation in Medical Fungus Wolfiporia cocos.</title>
        <authorList>
            <person name="Chen M."/>
            <person name="Chen N."/>
            <person name="Wu T."/>
            <person name="Bian Y."/>
            <person name="Deng Y."/>
            <person name="Xu Z."/>
        </authorList>
    </citation>
    <scope>NUCLEOTIDE SEQUENCE</scope>
    <source>
        <strain evidence="4">MD-104 SS10</strain>
    </source>
</reference>
<keyword evidence="2" id="KW-1133">Transmembrane helix</keyword>
<keyword evidence="4" id="KW-0496">Mitochondrion</keyword>
<dbReference type="AlphaFoldDB" id="A0A7G7YDX8"/>
<comment type="function">
    <text evidence="1">Mitochondrial DNA endonuclease involved in intron homing.</text>
</comment>
<dbReference type="Pfam" id="PF03161">
    <property type="entry name" value="LAGLIDADG_2"/>
    <property type="match status" value="1"/>
</dbReference>
<proteinExistence type="predicted"/>
<evidence type="ECO:0000256" key="1">
    <source>
        <dbReference type="ARBA" id="ARBA00002670"/>
    </source>
</evidence>
<feature type="transmembrane region" description="Helical" evidence="2">
    <location>
        <begin position="241"/>
        <end position="256"/>
    </location>
</feature>
<keyword evidence="2" id="KW-0812">Transmembrane</keyword>
<feature type="domain" description="Homing endonuclease LAGLIDADG" evidence="3">
    <location>
        <begin position="145"/>
        <end position="255"/>
    </location>
</feature>
<gene>
    <name evidence="4" type="primary">orf14</name>
</gene>
<dbReference type="GO" id="GO:0004519">
    <property type="term" value="F:endonuclease activity"/>
    <property type="evidence" value="ECO:0007669"/>
    <property type="project" value="InterPro"/>
</dbReference>
<name>A0A7G7YDX8_9APHY</name>
<feature type="transmembrane region" description="Helical" evidence="2">
    <location>
        <begin position="52"/>
        <end position="75"/>
    </location>
</feature>
<sequence length="279" mass="32012">MQCYHDYLVYLTICWNNLLLNYSNCLLDTINCFGLSADKIISLLIYLRDYTYGLFIIFKFAFYSTFPPLPLYSLILVCARRGLRAGGTGVEQNSSIIFEFNEAIYNIYELSGIVIWGSNLGSSLNSKKLRKAIREMFVLPHHYVGILVGLLLSDAGINKSLSNRLMRIAFVQSFTVHFYYFMHIYFSLQFIFRSLPNLRIQSRRGKRNVSLSIISMGLPAIHNLCLQFLDDKGNKIVPADIYNLLTPIALANWIILRRGTEKLDIPVYDSAPIVFILKM</sequence>
<evidence type="ECO:0000313" key="4">
    <source>
        <dbReference type="EMBL" id="QNH92698.1"/>
    </source>
</evidence>
<evidence type="ECO:0000256" key="2">
    <source>
        <dbReference type="SAM" id="Phobius"/>
    </source>
</evidence>
<dbReference type="SUPFAM" id="SSF55608">
    <property type="entry name" value="Homing endonucleases"/>
    <property type="match status" value="1"/>
</dbReference>
<dbReference type="Gene3D" id="3.10.28.10">
    <property type="entry name" value="Homing endonucleases"/>
    <property type="match status" value="1"/>
</dbReference>
<feature type="transmembrane region" description="Helical" evidence="2">
    <location>
        <begin position="136"/>
        <end position="153"/>
    </location>
</feature>
<organism evidence="4">
    <name type="scientific">Wolfiporia cocos</name>
    <dbReference type="NCBI Taxonomy" id="81056"/>
    <lineage>
        <taxon>Eukaryota</taxon>
        <taxon>Fungi</taxon>
        <taxon>Dikarya</taxon>
        <taxon>Basidiomycota</taxon>
        <taxon>Agaricomycotina</taxon>
        <taxon>Agaricomycetes</taxon>
        <taxon>Polyporales</taxon>
        <taxon>Phaeolaceae</taxon>
        <taxon>Wolfiporia</taxon>
    </lineage>
</organism>
<evidence type="ECO:0000259" key="3">
    <source>
        <dbReference type="Pfam" id="PF03161"/>
    </source>
</evidence>
<dbReference type="EMBL" id="MT079862">
    <property type="protein sequence ID" value="QNH92698.1"/>
    <property type="molecule type" value="Genomic_DNA"/>
</dbReference>
<feature type="transmembrane region" description="Helical" evidence="2">
    <location>
        <begin position="209"/>
        <end position="229"/>
    </location>
</feature>
<accession>A0A7G7YDX8</accession>